<keyword evidence="1" id="KW-0732">Signal</keyword>
<keyword evidence="3" id="KW-1185">Reference proteome</keyword>
<accession>A0A517ZY86</accession>
<dbReference type="PROSITE" id="PS51257">
    <property type="entry name" value="PROKAR_LIPOPROTEIN"/>
    <property type="match status" value="1"/>
</dbReference>
<organism evidence="2 3">
    <name type="scientific">Symmachiella dynata</name>
    <dbReference type="NCBI Taxonomy" id="2527995"/>
    <lineage>
        <taxon>Bacteria</taxon>
        <taxon>Pseudomonadati</taxon>
        <taxon>Planctomycetota</taxon>
        <taxon>Planctomycetia</taxon>
        <taxon>Planctomycetales</taxon>
        <taxon>Planctomycetaceae</taxon>
        <taxon>Symmachiella</taxon>
    </lineage>
</organism>
<protein>
    <submittedName>
        <fullName evidence="2">Uncharacterized protein</fullName>
    </submittedName>
</protein>
<evidence type="ECO:0000256" key="1">
    <source>
        <dbReference type="SAM" id="SignalP"/>
    </source>
</evidence>
<proteinExistence type="predicted"/>
<sequence length="192" mass="21760" precursor="true">MFIQPFRRLAVLLLVNLCAIPVLSVGCQNGEPQNQKSTEPIDVELEYAFAELGRRSTPEAYRNTAFERIQASAPLENPNVWCPILMNSSAGPEERCAYVCEFFRRHVRKGTRITTIQGMDALKIASRDEVLWHDVTNASNLGPGIDRERAELVLKFQADFMRPLECAIFLEFRQAKLFGKPVVHTPRTRTAP</sequence>
<reference evidence="2 3" key="1">
    <citation type="submission" date="2019-02" db="EMBL/GenBank/DDBJ databases">
        <title>Deep-cultivation of Planctomycetes and their phenomic and genomic characterization uncovers novel biology.</title>
        <authorList>
            <person name="Wiegand S."/>
            <person name="Jogler M."/>
            <person name="Boedeker C."/>
            <person name="Pinto D."/>
            <person name="Vollmers J."/>
            <person name="Rivas-Marin E."/>
            <person name="Kohn T."/>
            <person name="Peeters S.H."/>
            <person name="Heuer A."/>
            <person name="Rast P."/>
            <person name="Oberbeckmann S."/>
            <person name="Bunk B."/>
            <person name="Jeske O."/>
            <person name="Meyerdierks A."/>
            <person name="Storesund J.E."/>
            <person name="Kallscheuer N."/>
            <person name="Luecker S."/>
            <person name="Lage O.M."/>
            <person name="Pohl T."/>
            <person name="Merkel B.J."/>
            <person name="Hornburger P."/>
            <person name="Mueller R.-W."/>
            <person name="Bruemmer F."/>
            <person name="Labrenz M."/>
            <person name="Spormann A.M."/>
            <person name="Op den Camp H."/>
            <person name="Overmann J."/>
            <person name="Amann R."/>
            <person name="Jetten M.S.M."/>
            <person name="Mascher T."/>
            <person name="Medema M.H."/>
            <person name="Devos D.P."/>
            <person name="Kaster A.-K."/>
            <person name="Ovreas L."/>
            <person name="Rohde M."/>
            <person name="Galperin M.Y."/>
            <person name="Jogler C."/>
        </authorList>
    </citation>
    <scope>NUCLEOTIDE SEQUENCE [LARGE SCALE GENOMIC DNA]</scope>
    <source>
        <strain evidence="2 3">Mal52</strain>
    </source>
</reference>
<name>A0A517ZY86_9PLAN</name>
<evidence type="ECO:0000313" key="3">
    <source>
        <dbReference type="Proteomes" id="UP000319383"/>
    </source>
</evidence>
<dbReference type="AlphaFoldDB" id="A0A517ZY86"/>
<dbReference type="KEGG" id="sdyn:Mal52_59730"/>
<evidence type="ECO:0000313" key="2">
    <source>
        <dbReference type="EMBL" id="QDU47442.1"/>
    </source>
</evidence>
<dbReference type="EMBL" id="CP036276">
    <property type="protein sequence ID" value="QDU47442.1"/>
    <property type="molecule type" value="Genomic_DNA"/>
</dbReference>
<feature type="signal peptide" evidence="1">
    <location>
        <begin position="1"/>
        <end position="24"/>
    </location>
</feature>
<dbReference type="RefSeq" id="WP_145380261.1">
    <property type="nucleotide sequence ID" value="NZ_CP036276.1"/>
</dbReference>
<dbReference type="Proteomes" id="UP000319383">
    <property type="component" value="Chromosome"/>
</dbReference>
<gene>
    <name evidence="2" type="ORF">Mal52_59730</name>
</gene>
<feature type="chain" id="PRO_5021847235" evidence="1">
    <location>
        <begin position="25"/>
        <end position="192"/>
    </location>
</feature>